<evidence type="ECO:0000256" key="2">
    <source>
        <dbReference type="ARBA" id="ARBA00010493"/>
    </source>
</evidence>
<comment type="similarity">
    <text evidence="2">Belongs to the KAE1 / TsaD family. TsaB subfamily.</text>
</comment>
<dbReference type="NCBIfam" id="TIGR03725">
    <property type="entry name" value="T6A_YeaZ"/>
    <property type="match status" value="1"/>
</dbReference>
<comment type="caution">
    <text evidence="8">The sequence shown here is derived from an EMBL/GenBank/DDBJ whole genome shotgun (WGS) entry which is preliminary data.</text>
</comment>
<dbReference type="GO" id="GO:0002949">
    <property type="term" value="P:tRNA threonylcarbamoyladenosine modification"/>
    <property type="evidence" value="ECO:0007669"/>
    <property type="project" value="InterPro"/>
</dbReference>
<evidence type="ECO:0000256" key="5">
    <source>
        <dbReference type="ARBA" id="ARBA00022694"/>
    </source>
</evidence>
<dbReference type="PANTHER" id="PTHR11735:SF11">
    <property type="entry name" value="TRNA THREONYLCARBAMOYLADENOSINE BIOSYNTHESIS PROTEIN TSAB"/>
    <property type="match status" value="1"/>
</dbReference>
<dbReference type="Pfam" id="PF00814">
    <property type="entry name" value="TsaD"/>
    <property type="match status" value="1"/>
</dbReference>
<feature type="domain" description="Gcp-like" evidence="7">
    <location>
        <begin position="30"/>
        <end position="218"/>
    </location>
</feature>
<evidence type="ECO:0000256" key="1">
    <source>
        <dbReference type="ARBA" id="ARBA00004496"/>
    </source>
</evidence>
<dbReference type="GO" id="GO:0005829">
    <property type="term" value="C:cytosol"/>
    <property type="evidence" value="ECO:0007669"/>
    <property type="project" value="TreeGrafter"/>
</dbReference>
<dbReference type="EMBL" id="JACCKB010000004">
    <property type="protein sequence ID" value="NYZ65290.1"/>
    <property type="molecule type" value="Genomic_DNA"/>
</dbReference>
<name>A0A853HU45_9GAMM</name>
<keyword evidence="5" id="KW-0819">tRNA processing</keyword>
<dbReference type="Proteomes" id="UP000569732">
    <property type="component" value="Unassembled WGS sequence"/>
</dbReference>
<proteinExistence type="inferred from homology"/>
<dbReference type="RefSeq" id="WP_180567321.1">
    <property type="nucleotide sequence ID" value="NZ_JACCKB010000004.1"/>
</dbReference>
<dbReference type="InterPro" id="IPR022496">
    <property type="entry name" value="T6A_TsaB"/>
</dbReference>
<gene>
    <name evidence="8" type="primary">tsaB</name>
    <name evidence="8" type="ORF">H0A36_04660</name>
</gene>
<dbReference type="Gene3D" id="3.30.420.40">
    <property type="match status" value="2"/>
</dbReference>
<dbReference type="CDD" id="cd24032">
    <property type="entry name" value="ASKHA_NBD_TsaB"/>
    <property type="match status" value="1"/>
</dbReference>
<evidence type="ECO:0000256" key="4">
    <source>
        <dbReference type="ARBA" id="ARBA00022490"/>
    </source>
</evidence>
<dbReference type="FunFam" id="3.30.420.40:FF:000097">
    <property type="entry name" value="tRNA threonylcarbamoyladenosine biosynthesis protein TsaB"/>
    <property type="match status" value="1"/>
</dbReference>
<dbReference type="InterPro" id="IPR043129">
    <property type="entry name" value="ATPase_NBD"/>
</dbReference>
<evidence type="ECO:0000313" key="8">
    <source>
        <dbReference type="EMBL" id="NYZ65290.1"/>
    </source>
</evidence>
<evidence type="ECO:0000259" key="7">
    <source>
        <dbReference type="Pfam" id="PF00814"/>
    </source>
</evidence>
<evidence type="ECO:0000313" key="9">
    <source>
        <dbReference type="Proteomes" id="UP000569732"/>
    </source>
</evidence>
<comment type="subcellular location">
    <subcellularLocation>
        <location evidence="1">Cytoplasm</location>
    </subcellularLocation>
</comment>
<organism evidence="8 9">
    <name type="scientific">Spartinivicinus marinus</name>
    <dbReference type="NCBI Taxonomy" id="2994442"/>
    <lineage>
        <taxon>Bacteria</taxon>
        <taxon>Pseudomonadati</taxon>
        <taxon>Pseudomonadota</taxon>
        <taxon>Gammaproteobacteria</taxon>
        <taxon>Oceanospirillales</taxon>
        <taxon>Zooshikellaceae</taxon>
        <taxon>Spartinivicinus</taxon>
    </lineage>
</organism>
<protein>
    <recommendedName>
        <fullName evidence="3">tRNA threonylcarbamoyladenosine biosynthesis protein TsaB</fullName>
    </recommendedName>
    <alternativeName>
        <fullName evidence="6">t(6)A37 threonylcarbamoyladenosine biosynthesis protein TsaB</fullName>
    </alternativeName>
</protein>
<dbReference type="AlphaFoldDB" id="A0A853HU45"/>
<reference evidence="8 9" key="1">
    <citation type="submission" date="2020-07" db="EMBL/GenBank/DDBJ databases">
        <title>Endozoicomonas sp. nov., isolated from sediment.</title>
        <authorList>
            <person name="Gu T."/>
        </authorList>
    </citation>
    <scope>NUCLEOTIDE SEQUENCE [LARGE SCALE GENOMIC DNA]</scope>
    <source>
        <strain evidence="8 9">SM1973</strain>
    </source>
</reference>
<accession>A0A853HU45</accession>
<keyword evidence="4" id="KW-0963">Cytoplasm</keyword>
<dbReference type="SUPFAM" id="SSF53067">
    <property type="entry name" value="Actin-like ATPase domain"/>
    <property type="match status" value="2"/>
</dbReference>
<dbReference type="InterPro" id="IPR000905">
    <property type="entry name" value="Gcp-like_dom"/>
</dbReference>
<sequence length="225" mass="24711">MAKLLALDTATEACSVALALNGNITEHFEIIPREHSQKILPMIDKLLATAGLTIKQLDGIAFGCGPGAFTGLRIAAGITQGLSYAADLPVIPVSNLAALAHYGMRQYQVDSVLCAIDARMDEVYWAQYILQNNQLTLLGEEAVKAPEQVEIVQPERNWIGVGTGWKYHEILHAKLTDYYINEYPHAYDIAAIATPLFEQGKTVSSEQALPVYLRDNVAKKKSEQK</sequence>
<evidence type="ECO:0000256" key="6">
    <source>
        <dbReference type="ARBA" id="ARBA00032446"/>
    </source>
</evidence>
<evidence type="ECO:0000256" key="3">
    <source>
        <dbReference type="ARBA" id="ARBA00019012"/>
    </source>
</evidence>
<keyword evidence="9" id="KW-1185">Reference proteome</keyword>
<dbReference type="PANTHER" id="PTHR11735">
    <property type="entry name" value="TRNA N6-ADENOSINE THREONYLCARBAMOYLTRANSFERASE"/>
    <property type="match status" value="1"/>
</dbReference>